<dbReference type="InterPro" id="IPR049892">
    <property type="entry name" value="AA9"/>
</dbReference>
<evidence type="ECO:0000259" key="16">
    <source>
        <dbReference type="Pfam" id="PF03443"/>
    </source>
</evidence>
<keyword evidence="9" id="KW-0503">Monooxygenase</keyword>
<keyword evidence="4" id="KW-0479">Metal-binding</keyword>
<evidence type="ECO:0000313" key="18">
    <source>
        <dbReference type="Proteomes" id="UP000054144"/>
    </source>
</evidence>
<comment type="cofactor">
    <cofactor evidence="1">
        <name>Cu(2+)</name>
        <dbReference type="ChEBI" id="CHEBI:29036"/>
    </cofactor>
</comment>
<evidence type="ECO:0000256" key="14">
    <source>
        <dbReference type="ARBA" id="ARBA00045077"/>
    </source>
</evidence>
<evidence type="ECO:0000256" key="12">
    <source>
        <dbReference type="ARBA" id="ARBA00023326"/>
    </source>
</evidence>
<comment type="similarity">
    <text evidence="13">Belongs to the polysaccharide monooxygenase AA9 family.</text>
</comment>
<evidence type="ECO:0000256" key="7">
    <source>
        <dbReference type="ARBA" id="ARBA00023002"/>
    </source>
</evidence>
<dbReference type="GO" id="GO:0030245">
    <property type="term" value="P:cellulose catabolic process"/>
    <property type="evidence" value="ECO:0007669"/>
    <property type="project" value="UniProtKB-KW"/>
</dbReference>
<evidence type="ECO:0000256" key="11">
    <source>
        <dbReference type="ARBA" id="ARBA00023277"/>
    </source>
</evidence>
<evidence type="ECO:0000256" key="8">
    <source>
        <dbReference type="ARBA" id="ARBA00023008"/>
    </source>
</evidence>
<evidence type="ECO:0000256" key="13">
    <source>
        <dbReference type="ARBA" id="ARBA00044502"/>
    </source>
</evidence>
<dbReference type="OrthoDB" id="3496539at2759"/>
<evidence type="ECO:0000256" key="4">
    <source>
        <dbReference type="ARBA" id="ARBA00022723"/>
    </source>
</evidence>
<comment type="subcellular location">
    <subcellularLocation>
        <location evidence="2">Secreted</location>
    </subcellularLocation>
</comment>
<feature type="non-terminal residue" evidence="17">
    <location>
        <position position="1"/>
    </location>
</feature>
<dbReference type="Proteomes" id="UP000054144">
    <property type="component" value="Unassembled WGS sequence"/>
</dbReference>
<sequence>TFPDLVANGTTSSEYVCVTANHYSQVPVTDVSSSAIRCYELDDGGRHIYCNHRSRLTVRVNVDMHFYGPGLSFHIDNELYHPGVNTVFRCVLDRLRPCCQLGLGDTWFKIWECVPIYTMRARAVLCFRRKSFNFMIPSGAPSGQYLLRGEQIALHTASTYEGGQWYIGCAQLNAVNDGDGDPSPTDSFSTGYEPGISINIYDLPSNYTGYTSREYEY</sequence>
<keyword evidence="8" id="KW-0186">Copper</keyword>
<keyword evidence="10" id="KW-1015">Disulfide bond</keyword>
<evidence type="ECO:0000256" key="9">
    <source>
        <dbReference type="ARBA" id="ARBA00023033"/>
    </source>
</evidence>
<evidence type="ECO:0000256" key="15">
    <source>
        <dbReference type="ARBA" id="ARBA00047174"/>
    </source>
</evidence>
<dbReference type="GO" id="GO:0005576">
    <property type="term" value="C:extracellular region"/>
    <property type="evidence" value="ECO:0007669"/>
    <property type="project" value="UniProtKB-SubCell"/>
</dbReference>
<evidence type="ECO:0000256" key="5">
    <source>
        <dbReference type="ARBA" id="ARBA00022729"/>
    </source>
</evidence>
<organism evidence="17 18">
    <name type="scientific">Fistulina hepatica ATCC 64428</name>
    <dbReference type="NCBI Taxonomy" id="1128425"/>
    <lineage>
        <taxon>Eukaryota</taxon>
        <taxon>Fungi</taxon>
        <taxon>Dikarya</taxon>
        <taxon>Basidiomycota</taxon>
        <taxon>Agaricomycotina</taxon>
        <taxon>Agaricomycetes</taxon>
        <taxon>Agaricomycetidae</taxon>
        <taxon>Agaricales</taxon>
        <taxon>Fistulinaceae</taxon>
        <taxon>Fistulina</taxon>
    </lineage>
</organism>
<dbReference type="EC" id="1.14.99.56" evidence="15"/>
<dbReference type="EMBL" id="KN882063">
    <property type="protein sequence ID" value="KIY45033.1"/>
    <property type="molecule type" value="Genomic_DNA"/>
</dbReference>
<keyword evidence="18" id="KW-1185">Reference proteome</keyword>
<dbReference type="Gene3D" id="2.70.50.70">
    <property type="match status" value="1"/>
</dbReference>
<dbReference type="GO" id="GO:0004497">
    <property type="term" value="F:monooxygenase activity"/>
    <property type="evidence" value="ECO:0007669"/>
    <property type="project" value="UniProtKB-KW"/>
</dbReference>
<dbReference type="GO" id="GO:0046872">
    <property type="term" value="F:metal ion binding"/>
    <property type="evidence" value="ECO:0007669"/>
    <property type="project" value="UniProtKB-KW"/>
</dbReference>
<evidence type="ECO:0000313" key="17">
    <source>
        <dbReference type="EMBL" id="KIY45033.1"/>
    </source>
</evidence>
<dbReference type="AlphaFoldDB" id="A0A0D7A2K3"/>
<proteinExistence type="inferred from homology"/>
<keyword evidence="6" id="KW-0136">Cellulose degradation</keyword>
<dbReference type="InterPro" id="IPR005103">
    <property type="entry name" value="AA9_LPMO"/>
</dbReference>
<keyword evidence="7" id="KW-0560">Oxidoreductase</keyword>
<name>A0A0D7A2K3_9AGAR</name>
<protein>
    <recommendedName>
        <fullName evidence="15">lytic cellulose monooxygenase (C4-dehydrogenating)</fullName>
        <ecNumber evidence="15">1.14.99.56</ecNumber>
    </recommendedName>
</protein>
<comment type="catalytic activity">
    <reaction evidence="14">
        <text>[(1-&gt;4)-beta-D-glucosyl]n+m + reduced acceptor + O2 = 4-dehydro-beta-D-glucosyl-[(1-&gt;4)-beta-D-glucosyl]n-1 + [(1-&gt;4)-beta-D-glucosyl]m + acceptor + H2O.</text>
        <dbReference type="EC" id="1.14.99.56"/>
    </reaction>
</comment>
<dbReference type="PANTHER" id="PTHR33353">
    <property type="entry name" value="PUTATIVE (AFU_ORTHOLOGUE AFUA_1G12560)-RELATED"/>
    <property type="match status" value="1"/>
</dbReference>
<evidence type="ECO:0000256" key="10">
    <source>
        <dbReference type="ARBA" id="ARBA00023157"/>
    </source>
</evidence>
<accession>A0A0D7A2K3</accession>
<reference evidence="17 18" key="1">
    <citation type="journal article" date="2015" name="Fungal Genet. Biol.">
        <title>Evolution of novel wood decay mechanisms in Agaricales revealed by the genome sequences of Fistulina hepatica and Cylindrobasidium torrendii.</title>
        <authorList>
            <person name="Floudas D."/>
            <person name="Held B.W."/>
            <person name="Riley R."/>
            <person name="Nagy L.G."/>
            <person name="Koehler G."/>
            <person name="Ransdell A.S."/>
            <person name="Younus H."/>
            <person name="Chow J."/>
            <person name="Chiniquy J."/>
            <person name="Lipzen A."/>
            <person name="Tritt A."/>
            <person name="Sun H."/>
            <person name="Haridas S."/>
            <person name="LaButti K."/>
            <person name="Ohm R.A."/>
            <person name="Kues U."/>
            <person name="Blanchette R.A."/>
            <person name="Grigoriev I.V."/>
            <person name="Minto R.E."/>
            <person name="Hibbett D.S."/>
        </authorList>
    </citation>
    <scope>NUCLEOTIDE SEQUENCE [LARGE SCALE GENOMIC DNA]</scope>
    <source>
        <strain evidence="17 18">ATCC 64428</strain>
    </source>
</reference>
<evidence type="ECO:0000256" key="3">
    <source>
        <dbReference type="ARBA" id="ARBA00022525"/>
    </source>
</evidence>
<evidence type="ECO:0000256" key="1">
    <source>
        <dbReference type="ARBA" id="ARBA00001973"/>
    </source>
</evidence>
<gene>
    <name evidence="17" type="ORF">FISHEDRAFT_50342</name>
</gene>
<keyword evidence="3" id="KW-0964">Secreted</keyword>
<dbReference type="Pfam" id="PF03443">
    <property type="entry name" value="AA9"/>
    <property type="match status" value="1"/>
</dbReference>
<evidence type="ECO:0000256" key="2">
    <source>
        <dbReference type="ARBA" id="ARBA00004613"/>
    </source>
</evidence>
<keyword evidence="12" id="KW-0624">Polysaccharide degradation</keyword>
<keyword evidence="5" id="KW-0732">Signal</keyword>
<feature type="domain" description="Auxiliary Activity family 9 catalytic" evidence="16">
    <location>
        <begin position="2"/>
        <end position="205"/>
    </location>
</feature>
<dbReference type="PANTHER" id="PTHR33353:SF10">
    <property type="entry name" value="ENDO-BETA-1,4-GLUCANASE D"/>
    <property type="match status" value="1"/>
</dbReference>
<keyword evidence="11" id="KW-0119">Carbohydrate metabolism</keyword>
<evidence type="ECO:0000256" key="6">
    <source>
        <dbReference type="ARBA" id="ARBA00023001"/>
    </source>
</evidence>